<evidence type="ECO:0000256" key="3">
    <source>
        <dbReference type="ARBA" id="ARBA00009677"/>
    </source>
</evidence>
<keyword evidence="7" id="KW-0732">Signal</keyword>
<keyword evidence="6" id="KW-0975">Bacterial flagellum</keyword>
<dbReference type="Proteomes" id="UP001064933">
    <property type="component" value="Chromosome"/>
</dbReference>
<dbReference type="PRINTS" id="PR01005">
    <property type="entry name" value="FLGHOOKAP1"/>
</dbReference>
<comment type="subcellular location">
    <subcellularLocation>
        <location evidence="1">Bacterial flagellum</location>
    </subcellularLocation>
    <subcellularLocation>
        <location evidence="2">Secreted</location>
    </subcellularLocation>
</comment>
<comment type="similarity">
    <text evidence="3">Belongs to the flagella basal body rod proteins family.</text>
</comment>
<keyword evidence="12" id="KW-1185">Reference proteome</keyword>
<evidence type="ECO:0000256" key="1">
    <source>
        <dbReference type="ARBA" id="ARBA00004365"/>
    </source>
</evidence>
<dbReference type="EMBL" id="CP104562">
    <property type="protein sequence ID" value="UXH79839.1"/>
    <property type="molecule type" value="Genomic_DNA"/>
</dbReference>
<evidence type="ECO:0000256" key="7">
    <source>
        <dbReference type="SAM" id="SignalP"/>
    </source>
</evidence>
<sequence>MGTSALLSLGMRAMFANQAALQTVGQNIANANVAGYSRQQVVLTTPEGQFTGAGYFGKGVNVQTVTRSHNEFLTREAAAAKSQAFMDTSMQAQLTQLEKVFPTGEDGLGQATNDFLNAMVDVTSRPSDPSARQVVLGKAQELAARFQNAGQQLADLQAGVVSDLSADVKTVNELAKQIAAANDQIARSAGSNHTPNDLLDKRDQLISQLSQYVQVSTVESSRDGSIGVFIGGGQRLVLGSQAEQLVVTADPYDGARAQLSVTEANGNRVLDDSTLTGGSLTALLRYQNTHLQDARNLLGQMATSLATRVNDQQALGVDLKAQAGGPLFTLAPPTVLPASTNKGDAKLTATITNGAMVPALSFVISADPSGTPDSYQVAVRPSGTPTTMNKDQIEKAYGISLSMTGTMQQGDSFLLEPVANASASFKRALDDPAGVAAAAPIVGTANVNNKGTATIDSLYAVNKNFDKTKQPATIQFGAVNPADQSISYTITLADNSSYTGSWKAGGVIGNDPANGVDLGFELRLNGAPREGDTLSTQVSDAVVSTNNGNAKAFLALQTDTFVGKQLQADGKLSRGQTITEAYAAAMADIGSRVQGSQYLAQVSTSVASDAEATRAGQAGVNLDEEAARLMQYQQSYQAAAKVLQTAQNIFDELLSIVQR</sequence>
<evidence type="ECO:0000259" key="10">
    <source>
        <dbReference type="Pfam" id="PF22638"/>
    </source>
</evidence>
<evidence type="ECO:0000259" key="9">
    <source>
        <dbReference type="Pfam" id="PF06429"/>
    </source>
</evidence>
<proteinExistence type="inferred from homology"/>
<organism evidence="11 12">
    <name type="scientific">Roseateles amylovorans</name>
    <dbReference type="NCBI Taxonomy" id="2978473"/>
    <lineage>
        <taxon>Bacteria</taxon>
        <taxon>Pseudomonadati</taxon>
        <taxon>Pseudomonadota</taxon>
        <taxon>Betaproteobacteria</taxon>
        <taxon>Burkholderiales</taxon>
        <taxon>Sphaerotilaceae</taxon>
        <taxon>Roseateles</taxon>
    </lineage>
</organism>
<evidence type="ECO:0000256" key="2">
    <source>
        <dbReference type="ARBA" id="ARBA00004613"/>
    </source>
</evidence>
<dbReference type="RefSeq" id="WP_261759657.1">
    <property type="nucleotide sequence ID" value="NZ_CP104562.2"/>
</dbReference>
<dbReference type="Pfam" id="PF00460">
    <property type="entry name" value="Flg_bb_rod"/>
    <property type="match status" value="1"/>
</dbReference>
<keyword evidence="11" id="KW-0969">Cilium</keyword>
<dbReference type="InterPro" id="IPR053927">
    <property type="entry name" value="FlgK_helical"/>
</dbReference>
<evidence type="ECO:0000259" key="8">
    <source>
        <dbReference type="Pfam" id="PF00460"/>
    </source>
</evidence>
<protein>
    <recommendedName>
        <fullName evidence="4">Flagellar hook-associated protein 1</fullName>
    </recommendedName>
</protein>
<accession>A0ABY6B3S3</accession>
<evidence type="ECO:0000256" key="6">
    <source>
        <dbReference type="ARBA" id="ARBA00023143"/>
    </source>
</evidence>
<gene>
    <name evidence="11" type="primary">flgK</name>
    <name evidence="11" type="ORF">N4261_08115</name>
</gene>
<dbReference type="Pfam" id="PF06429">
    <property type="entry name" value="Flg_bbr_C"/>
    <property type="match status" value="1"/>
</dbReference>
<dbReference type="PANTHER" id="PTHR30033">
    <property type="entry name" value="FLAGELLAR HOOK-ASSOCIATED PROTEIN 1"/>
    <property type="match status" value="1"/>
</dbReference>
<evidence type="ECO:0000313" key="11">
    <source>
        <dbReference type="EMBL" id="UXH79839.1"/>
    </source>
</evidence>
<feature type="domain" description="Flagellar basal body rod protein N-terminal" evidence="8">
    <location>
        <begin position="10"/>
        <end position="36"/>
    </location>
</feature>
<feature type="domain" description="Flagellar hook-associated protein FlgK helical" evidence="10">
    <location>
        <begin position="94"/>
        <end position="328"/>
    </location>
</feature>
<evidence type="ECO:0000256" key="5">
    <source>
        <dbReference type="ARBA" id="ARBA00022525"/>
    </source>
</evidence>
<dbReference type="InterPro" id="IPR002371">
    <property type="entry name" value="FlgK"/>
</dbReference>
<feature type="signal peptide" evidence="7">
    <location>
        <begin position="1"/>
        <end position="19"/>
    </location>
</feature>
<evidence type="ECO:0000256" key="4">
    <source>
        <dbReference type="ARBA" id="ARBA00016244"/>
    </source>
</evidence>
<dbReference type="SUPFAM" id="SSF64518">
    <property type="entry name" value="Phase 1 flagellin"/>
    <property type="match status" value="2"/>
</dbReference>
<name>A0ABY6B3S3_9BURK</name>
<dbReference type="InterPro" id="IPR001444">
    <property type="entry name" value="Flag_bb_rod_N"/>
</dbReference>
<dbReference type="InterPro" id="IPR010930">
    <property type="entry name" value="Flg_bb/hook_C_dom"/>
</dbReference>
<feature type="domain" description="Flagellar basal-body/hook protein C-terminal" evidence="9">
    <location>
        <begin position="618"/>
        <end position="655"/>
    </location>
</feature>
<keyword evidence="11" id="KW-0966">Cell projection</keyword>
<dbReference type="Pfam" id="PF22638">
    <property type="entry name" value="FlgK_D1"/>
    <property type="match status" value="1"/>
</dbReference>
<reference evidence="11" key="1">
    <citation type="submission" date="2022-10" db="EMBL/GenBank/DDBJ databases">
        <title>Characterization and whole genome sequencing of a new Roseateles species, isolated from fresh water.</title>
        <authorList>
            <person name="Guliayeva D.Y."/>
            <person name="Akhremchuk A.E."/>
            <person name="Sikolenko M.A."/>
            <person name="Valentovich L.N."/>
            <person name="Sidarenka A.V."/>
        </authorList>
    </citation>
    <scope>NUCLEOTIDE SEQUENCE</scope>
    <source>
        <strain evidence="11">BIM B-1768</strain>
    </source>
</reference>
<keyword evidence="5" id="KW-0964">Secreted</keyword>
<dbReference type="PANTHER" id="PTHR30033:SF1">
    <property type="entry name" value="FLAGELLAR HOOK-ASSOCIATED PROTEIN 1"/>
    <property type="match status" value="1"/>
</dbReference>
<keyword evidence="11" id="KW-0282">Flagellum</keyword>
<dbReference type="NCBIfam" id="TIGR02492">
    <property type="entry name" value="flgK_ends"/>
    <property type="match status" value="1"/>
</dbReference>
<feature type="chain" id="PRO_5046958570" description="Flagellar hook-associated protein 1" evidence="7">
    <location>
        <begin position="20"/>
        <end position="659"/>
    </location>
</feature>
<evidence type="ECO:0000313" key="12">
    <source>
        <dbReference type="Proteomes" id="UP001064933"/>
    </source>
</evidence>